<evidence type="ECO:0000313" key="2">
    <source>
        <dbReference type="EMBL" id="QDH52396.1"/>
    </source>
</evidence>
<proteinExistence type="predicted"/>
<feature type="signal peptide" evidence="1">
    <location>
        <begin position="1"/>
        <end position="27"/>
    </location>
</feature>
<evidence type="ECO:0000256" key="1">
    <source>
        <dbReference type="SAM" id="SignalP"/>
    </source>
</evidence>
<gene>
    <name evidence="2" type="primary">ATP8</name>
</gene>
<protein>
    <submittedName>
        <fullName evidence="2">ATP synthase F0 subunit 8</fullName>
    </submittedName>
</protein>
<sequence>MPQTFPMLSSIILLLILAFIFVSTVNSISGPSDTIKPFMVGSVGVSVSMCIVKF</sequence>
<keyword evidence="1" id="KW-0732">Signal</keyword>
<name>A0A514ABV2_9BILA</name>
<reference evidence="2" key="1">
    <citation type="journal article" date="2019" name="Nucleic Acids Res.">
        <title>Coding palindromes in mitochondrial genes of Nematomorpha.</title>
        <authorList>
            <person name="Mikhailov K.V."/>
            <person name="Efeykin B.D."/>
            <person name="Panchin A.Y."/>
            <person name="Knorre D.A."/>
            <person name="Logacheva M.D."/>
            <person name="Penin A.A."/>
            <person name="Muntyan M.S."/>
            <person name="Nikitin M.A."/>
            <person name="Popova O.V."/>
            <person name="Zanegina O.N."/>
            <person name="Vyssokikh M.Y."/>
            <person name="Spiridonov S.E."/>
            <person name="Aleoshin V.V."/>
            <person name="Panchin Y.V."/>
        </authorList>
    </citation>
    <scope>NUCLEOTIDE SEQUENCE</scope>
</reference>
<keyword evidence="2" id="KW-0496">Mitochondrion</keyword>
<dbReference type="AlphaFoldDB" id="A0A514ABV2"/>
<feature type="chain" id="PRO_5021911562" evidence="1">
    <location>
        <begin position="28"/>
        <end position="54"/>
    </location>
</feature>
<dbReference type="EMBL" id="MG257767">
    <property type="protein sequence ID" value="QDH52396.1"/>
    <property type="molecule type" value="Genomic_DNA"/>
</dbReference>
<accession>A0A514ABV2</accession>
<organism evidence="2">
    <name type="scientific">Gordius sp. VVA-2019</name>
    <dbReference type="NCBI Taxonomy" id="2586752"/>
    <lineage>
        <taxon>Eukaryota</taxon>
        <taxon>Metazoa</taxon>
        <taxon>Ecdysozoa</taxon>
        <taxon>Nematomorpha</taxon>
        <taxon>Gordioida</taxon>
        <taxon>Gordea</taxon>
        <taxon>Gordioidea</taxon>
        <taxon>Gordiidae</taxon>
        <taxon>Gordius</taxon>
    </lineage>
</organism>
<geneLocation type="mitochondrion" evidence="2"/>